<evidence type="ECO:0000256" key="9">
    <source>
        <dbReference type="ARBA" id="ARBA00023310"/>
    </source>
</evidence>
<evidence type="ECO:0000313" key="14">
    <source>
        <dbReference type="Proteomes" id="UP000732193"/>
    </source>
</evidence>
<evidence type="ECO:0000256" key="7">
    <source>
        <dbReference type="ARBA" id="ARBA00023136"/>
    </source>
</evidence>
<comment type="function">
    <text evidence="1 10">Produces ATP from ADP in the presence of a proton gradient across the membrane.</text>
</comment>
<keyword evidence="9 10" id="KW-0066">ATP synthesis</keyword>
<dbReference type="EMBL" id="JAFBRM010000003">
    <property type="protein sequence ID" value="MBM1714572.1"/>
    <property type="molecule type" value="Genomic_DNA"/>
</dbReference>
<evidence type="ECO:0000256" key="1">
    <source>
        <dbReference type="ARBA" id="ARBA00003543"/>
    </source>
</evidence>
<dbReference type="Gene3D" id="2.60.15.10">
    <property type="entry name" value="F0F1 ATP synthase delta/epsilon subunit, N-terminal"/>
    <property type="match status" value="1"/>
</dbReference>
<dbReference type="GO" id="GO:0005524">
    <property type="term" value="F:ATP binding"/>
    <property type="evidence" value="ECO:0007669"/>
    <property type="project" value="UniProtKB-UniRule"/>
</dbReference>
<evidence type="ECO:0000313" key="13">
    <source>
        <dbReference type="EMBL" id="MBM1714572.1"/>
    </source>
</evidence>
<evidence type="ECO:0000256" key="4">
    <source>
        <dbReference type="ARBA" id="ARBA00022448"/>
    </source>
</evidence>
<evidence type="ECO:0000256" key="5">
    <source>
        <dbReference type="ARBA" id="ARBA00022781"/>
    </source>
</evidence>
<evidence type="ECO:0000256" key="8">
    <source>
        <dbReference type="ARBA" id="ARBA00023196"/>
    </source>
</evidence>
<dbReference type="PANTHER" id="PTHR13822">
    <property type="entry name" value="ATP SYNTHASE DELTA/EPSILON CHAIN"/>
    <property type="match status" value="1"/>
</dbReference>
<keyword evidence="10" id="KW-1003">Cell membrane</keyword>
<dbReference type="PANTHER" id="PTHR13822:SF10">
    <property type="entry name" value="ATP SYNTHASE EPSILON CHAIN, CHLOROPLASTIC"/>
    <property type="match status" value="1"/>
</dbReference>
<dbReference type="RefSeq" id="WP_025045764.1">
    <property type="nucleotide sequence ID" value="NZ_CANKZB010000001.1"/>
</dbReference>
<keyword evidence="7 10" id="KW-0472">Membrane</keyword>
<dbReference type="GO" id="GO:0046933">
    <property type="term" value="F:proton-transporting ATP synthase activity, rotational mechanism"/>
    <property type="evidence" value="ECO:0007669"/>
    <property type="project" value="UniProtKB-UniRule"/>
</dbReference>
<keyword evidence="8 10" id="KW-0139">CF(1)</keyword>
<dbReference type="CDD" id="cd12152">
    <property type="entry name" value="F1-ATPase_delta"/>
    <property type="match status" value="1"/>
</dbReference>
<dbReference type="GO" id="GO:0012505">
    <property type="term" value="C:endomembrane system"/>
    <property type="evidence" value="ECO:0007669"/>
    <property type="project" value="UniProtKB-SubCell"/>
</dbReference>
<proteinExistence type="inferred from homology"/>
<evidence type="ECO:0000256" key="6">
    <source>
        <dbReference type="ARBA" id="ARBA00023065"/>
    </source>
</evidence>
<dbReference type="GO" id="GO:0005886">
    <property type="term" value="C:plasma membrane"/>
    <property type="evidence" value="ECO:0007669"/>
    <property type="project" value="UniProtKB-SubCell"/>
</dbReference>
<dbReference type="AlphaFoldDB" id="A0AAE2W0Z1"/>
<keyword evidence="4 10" id="KW-0813">Transport</keyword>
<comment type="similarity">
    <text evidence="3 10 11">Belongs to the ATPase epsilon chain family.</text>
</comment>
<sequence>MADTMQFDLVSPERRLASLQVTSVQIPGADGDMTAMEGHAPTITTLRPGVLSIEGPDGHDQYVVTGGFAEIRADGVSVLAERAVHQGDMTQEHLDEMMEEAKTMYTNAKEAFENEPGPVDDAAKLLSDMVAMGDHMGLTAKQ</sequence>
<dbReference type="InterPro" id="IPR001469">
    <property type="entry name" value="ATP_synth_F1_dsu/esu"/>
</dbReference>
<comment type="subcellular location">
    <subcellularLocation>
        <location evidence="10">Cell membrane</location>
        <topology evidence="10">Peripheral membrane protein</topology>
    </subcellularLocation>
    <subcellularLocation>
        <location evidence="2">Endomembrane system</location>
        <topology evidence="2">Peripheral membrane protein</topology>
    </subcellularLocation>
</comment>
<dbReference type="InterPro" id="IPR036771">
    <property type="entry name" value="ATPsynth_dsu/esu_N"/>
</dbReference>
<evidence type="ECO:0000259" key="12">
    <source>
        <dbReference type="Pfam" id="PF02823"/>
    </source>
</evidence>
<evidence type="ECO:0000256" key="3">
    <source>
        <dbReference type="ARBA" id="ARBA00005712"/>
    </source>
</evidence>
<keyword evidence="14" id="KW-1185">Reference proteome</keyword>
<organism evidence="13 14">
    <name type="scientific">Sulfitobacter geojensis</name>
    <dbReference type="NCBI Taxonomy" id="1342299"/>
    <lineage>
        <taxon>Bacteria</taxon>
        <taxon>Pseudomonadati</taxon>
        <taxon>Pseudomonadota</taxon>
        <taxon>Alphaproteobacteria</taxon>
        <taxon>Rhodobacterales</taxon>
        <taxon>Roseobacteraceae</taxon>
        <taxon>Sulfitobacter</taxon>
    </lineage>
</organism>
<reference evidence="13 14" key="1">
    <citation type="submission" date="2021-01" db="EMBL/GenBank/DDBJ databases">
        <title>Diatom-associated Roseobacters Show Island Model of Population Structure.</title>
        <authorList>
            <person name="Qu L."/>
            <person name="Feng X."/>
            <person name="Chen Y."/>
            <person name="Li L."/>
            <person name="Wang X."/>
            <person name="Hu Z."/>
            <person name="Wang H."/>
            <person name="Luo H."/>
        </authorList>
    </citation>
    <scope>NUCLEOTIDE SEQUENCE [LARGE SCALE GENOMIC DNA]</scope>
    <source>
        <strain evidence="13 14">TR60-84</strain>
    </source>
</reference>
<dbReference type="Proteomes" id="UP000732193">
    <property type="component" value="Unassembled WGS sequence"/>
</dbReference>
<dbReference type="Pfam" id="PF02823">
    <property type="entry name" value="ATP-synt_DE_N"/>
    <property type="match status" value="1"/>
</dbReference>
<accession>A0AAE2W0Z1</accession>
<comment type="caution">
    <text evidence="13">The sequence shown here is derived from an EMBL/GenBank/DDBJ whole genome shotgun (WGS) entry which is preliminary data.</text>
</comment>
<evidence type="ECO:0000256" key="2">
    <source>
        <dbReference type="ARBA" id="ARBA00004184"/>
    </source>
</evidence>
<dbReference type="HAMAP" id="MF_00530">
    <property type="entry name" value="ATP_synth_epsil_bac"/>
    <property type="match status" value="1"/>
</dbReference>
<dbReference type="InterPro" id="IPR020546">
    <property type="entry name" value="ATP_synth_F1_dsu/esu_N"/>
</dbReference>
<name>A0AAE2W0Z1_9RHOB</name>
<gene>
    <name evidence="10" type="primary">atpC</name>
    <name evidence="13" type="ORF">JQV55_13455</name>
</gene>
<evidence type="ECO:0000256" key="10">
    <source>
        <dbReference type="HAMAP-Rule" id="MF_00530"/>
    </source>
</evidence>
<dbReference type="GeneID" id="93913804"/>
<dbReference type="NCBIfam" id="TIGR01216">
    <property type="entry name" value="ATP_synt_epsi"/>
    <property type="match status" value="1"/>
</dbReference>
<keyword evidence="6 10" id="KW-0406">Ion transport</keyword>
<feature type="domain" description="ATP synthase F1 complex delta/epsilon subunit N-terminal" evidence="12">
    <location>
        <begin position="5"/>
        <end position="83"/>
    </location>
</feature>
<comment type="subunit">
    <text evidence="10 11">F-type ATPases have 2 components, CF(1) - the catalytic core - and CF(0) - the membrane proton channel. CF(1) has five subunits: alpha(3), beta(3), gamma(1), delta(1), epsilon(1). CF(0) has three main subunits: a, b and c.</text>
</comment>
<dbReference type="NCBIfam" id="NF009978">
    <property type="entry name" value="PRK13443.1"/>
    <property type="match status" value="1"/>
</dbReference>
<protein>
    <recommendedName>
        <fullName evidence="10">ATP synthase epsilon chain</fullName>
    </recommendedName>
    <alternativeName>
        <fullName evidence="10">ATP synthase F1 sector epsilon subunit</fullName>
    </alternativeName>
    <alternativeName>
        <fullName evidence="10">F-ATPase epsilon subunit</fullName>
    </alternativeName>
</protein>
<dbReference type="GO" id="GO:0045259">
    <property type="term" value="C:proton-transporting ATP synthase complex"/>
    <property type="evidence" value="ECO:0007669"/>
    <property type="project" value="UniProtKB-KW"/>
</dbReference>
<evidence type="ECO:0000256" key="11">
    <source>
        <dbReference type="RuleBase" id="RU003656"/>
    </source>
</evidence>
<keyword evidence="5 10" id="KW-0375">Hydrogen ion transport</keyword>
<dbReference type="SUPFAM" id="SSF51344">
    <property type="entry name" value="Epsilon subunit of F1F0-ATP synthase N-terminal domain"/>
    <property type="match status" value="1"/>
</dbReference>